<gene>
    <name evidence="2" type="ORF">VKT23_017708</name>
</gene>
<keyword evidence="3" id="KW-1185">Reference proteome</keyword>
<protein>
    <submittedName>
        <fullName evidence="2">Uncharacterized protein</fullName>
    </submittedName>
</protein>
<comment type="caution">
    <text evidence="2">The sequence shown here is derived from an EMBL/GenBank/DDBJ whole genome shotgun (WGS) entry which is preliminary data.</text>
</comment>
<name>A0ABR1ITH7_9AGAR</name>
<evidence type="ECO:0000313" key="2">
    <source>
        <dbReference type="EMBL" id="KAK7439002.1"/>
    </source>
</evidence>
<reference evidence="2 3" key="1">
    <citation type="submission" date="2024-01" db="EMBL/GenBank/DDBJ databases">
        <title>A draft genome for the cacao thread blight pathogen Marasmiellus scandens.</title>
        <authorList>
            <person name="Baruah I.K."/>
            <person name="Leung J."/>
            <person name="Bukari Y."/>
            <person name="Amoako-Attah I."/>
            <person name="Meinhardt L.W."/>
            <person name="Bailey B.A."/>
            <person name="Cohen S.P."/>
        </authorList>
    </citation>
    <scope>NUCLEOTIDE SEQUENCE [LARGE SCALE GENOMIC DNA]</scope>
    <source>
        <strain evidence="2 3">GH-19</strain>
    </source>
</reference>
<feature type="region of interest" description="Disordered" evidence="1">
    <location>
        <begin position="48"/>
        <end position="141"/>
    </location>
</feature>
<evidence type="ECO:0000256" key="1">
    <source>
        <dbReference type="SAM" id="MobiDB-lite"/>
    </source>
</evidence>
<dbReference type="EMBL" id="JBANRG010000075">
    <property type="protein sequence ID" value="KAK7439002.1"/>
    <property type="molecule type" value="Genomic_DNA"/>
</dbReference>
<sequence>MSAFLGLSIARPASENDEDWYQYYVGIFADRDMVVRFCPTLGFGHHRAAAQHPEEPSAAFQEDGNPDADVLPDAGQLVPEHPPEVEDKECDEETLDEQKAEEWLDFGYGEEEEEDKVVEGNELEGDNADIGPEDGEDPVNHNMEVLDQEGYGML</sequence>
<proteinExistence type="predicted"/>
<feature type="compositionally biased region" description="Acidic residues" evidence="1">
    <location>
        <begin position="108"/>
        <end position="137"/>
    </location>
</feature>
<organism evidence="2 3">
    <name type="scientific">Marasmiellus scandens</name>
    <dbReference type="NCBI Taxonomy" id="2682957"/>
    <lineage>
        <taxon>Eukaryota</taxon>
        <taxon>Fungi</taxon>
        <taxon>Dikarya</taxon>
        <taxon>Basidiomycota</taxon>
        <taxon>Agaricomycotina</taxon>
        <taxon>Agaricomycetes</taxon>
        <taxon>Agaricomycetidae</taxon>
        <taxon>Agaricales</taxon>
        <taxon>Marasmiineae</taxon>
        <taxon>Omphalotaceae</taxon>
        <taxon>Marasmiellus</taxon>
    </lineage>
</organism>
<evidence type="ECO:0000313" key="3">
    <source>
        <dbReference type="Proteomes" id="UP001498398"/>
    </source>
</evidence>
<dbReference type="Proteomes" id="UP001498398">
    <property type="component" value="Unassembled WGS sequence"/>
</dbReference>
<accession>A0ABR1ITH7</accession>
<feature type="compositionally biased region" description="Acidic residues" evidence="1">
    <location>
        <begin position="86"/>
        <end position="95"/>
    </location>
</feature>